<dbReference type="Proteomes" id="UP000240728">
    <property type="component" value="Unassembled WGS sequence"/>
</dbReference>
<keyword evidence="2" id="KW-1185">Reference proteome</keyword>
<evidence type="ECO:0000313" key="1">
    <source>
        <dbReference type="EMBL" id="PSX44043.1"/>
    </source>
</evidence>
<dbReference type="EMBL" id="PYOZ01000010">
    <property type="protein sequence ID" value="PSX44043.1"/>
    <property type="molecule type" value="Genomic_DNA"/>
</dbReference>
<evidence type="ECO:0000313" key="2">
    <source>
        <dbReference type="Proteomes" id="UP000240728"/>
    </source>
</evidence>
<accession>A0AAX0YSV6</accession>
<dbReference type="AlphaFoldDB" id="A0AAX0YSV6"/>
<comment type="caution">
    <text evidence="1">The sequence shown here is derived from an EMBL/GenBank/DDBJ whole genome shotgun (WGS) entry which is preliminary data.</text>
</comment>
<protein>
    <submittedName>
        <fullName evidence="1">Uncharacterized protein</fullName>
    </submittedName>
</protein>
<dbReference type="RefSeq" id="WP_045044111.1">
    <property type="nucleotide sequence ID" value="NZ_JZTB01000041.1"/>
</dbReference>
<name>A0AAX0YSV6_9GAMM</name>
<organism evidence="1 2">
    <name type="scientific">Photobacterium kishitanii</name>
    <dbReference type="NCBI Taxonomy" id="318456"/>
    <lineage>
        <taxon>Bacteria</taxon>
        <taxon>Pseudomonadati</taxon>
        <taxon>Pseudomonadota</taxon>
        <taxon>Gammaproteobacteria</taxon>
        <taxon>Vibrionales</taxon>
        <taxon>Vibrionaceae</taxon>
        <taxon>Photobacterium</taxon>
    </lineage>
</organism>
<proteinExistence type="predicted"/>
<sequence length="78" mass="8626">MQVVGRSCILLALSPTQMGDGTLYGYDDIHVETLIRFSFDSEGIIHGYHVDKTEIPKRSVNLVGNKFVVDLESGLSIE</sequence>
<gene>
    <name evidence="1" type="ORF">C0W53_15555</name>
</gene>
<reference evidence="1 2" key="1">
    <citation type="submission" date="2018-01" db="EMBL/GenBank/DDBJ databases">
        <title>Whole genome sequencing of Histamine producing bacteria.</title>
        <authorList>
            <person name="Butler K."/>
        </authorList>
    </citation>
    <scope>NUCLEOTIDE SEQUENCE [LARGE SCALE GENOMIC DNA]</scope>
    <source>
        <strain evidence="1 2">A1-4</strain>
    </source>
</reference>